<protein>
    <submittedName>
        <fullName evidence="2">Uncharacterized protein</fullName>
    </submittedName>
</protein>
<keyword evidence="1" id="KW-1133">Transmembrane helix</keyword>
<evidence type="ECO:0000313" key="2">
    <source>
        <dbReference type="EMBL" id="MBB6170831.1"/>
    </source>
</evidence>
<keyword evidence="1" id="KW-0472">Membrane</keyword>
<comment type="caution">
    <text evidence="2">The sequence shown here is derived from an EMBL/GenBank/DDBJ whole genome shotgun (WGS) entry which is preliminary data.</text>
</comment>
<keyword evidence="1" id="KW-0812">Transmembrane</keyword>
<keyword evidence="3" id="KW-1185">Reference proteome</keyword>
<accession>A0A7W9YGF9</accession>
<feature type="transmembrane region" description="Helical" evidence="1">
    <location>
        <begin position="21"/>
        <end position="46"/>
    </location>
</feature>
<dbReference type="EMBL" id="JACHDS010000001">
    <property type="protein sequence ID" value="MBB6170831.1"/>
    <property type="molecule type" value="Genomic_DNA"/>
</dbReference>
<proteinExistence type="predicted"/>
<gene>
    <name evidence="2" type="ORF">HNR23_000891</name>
</gene>
<sequence length="48" mass="4853">MSSKPQESKAGPLSADVKDIIIVNVIALGSMVLFAAMGLSITHVAAGL</sequence>
<dbReference type="RefSeq" id="WP_184073779.1">
    <property type="nucleotide sequence ID" value="NZ_JACHDS010000001.1"/>
</dbReference>
<evidence type="ECO:0000313" key="3">
    <source>
        <dbReference type="Proteomes" id="UP000546642"/>
    </source>
</evidence>
<organism evidence="2 3">
    <name type="scientific">Nocardiopsis mwathae</name>
    <dbReference type="NCBI Taxonomy" id="1472723"/>
    <lineage>
        <taxon>Bacteria</taxon>
        <taxon>Bacillati</taxon>
        <taxon>Actinomycetota</taxon>
        <taxon>Actinomycetes</taxon>
        <taxon>Streptosporangiales</taxon>
        <taxon>Nocardiopsidaceae</taxon>
        <taxon>Nocardiopsis</taxon>
    </lineage>
</organism>
<dbReference type="AlphaFoldDB" id="A0A7W9YGF9"/>
<dbReference type="Proteomes" id="UP000546642">
    <property type="component" value="Unassembled WGS sequence"/>
</dbReference>
<reference evidence="2 3" key="1">
    <citation type="submission" date="2020-08" db="EMBL/GenBank/DDBJ databases">
        <title>Sequencing the genomes of 1000 actinobacteria strains.</title>
        <authorList>
            <person name="Klenk H.-P."/>
        </authorList>
    </citation>
    <scope>NUCLEOTIDE SEQUENCE [LARGE SCALE GENOMIC DNA]</scope>
    <source>
        <strain evidence="2 3">DSM 46659</strain>
    </source>
</reference>
<name>A0A7W9YGF9_9ACTN</name>
<evidence type="ECO:0000256" key="1">
    <source>
        <dbReference type="SAM" id="Phobius"/>
    </source>
</evidence>